<feature type="compositionally biased region" description="Gly residues" evidence="1">
    <location>
        <begin position="128"/>
        <end position="137"/>
    </location>
</feature>
<reference evidence="4 5" key="1">
    <citation type="submission" date="2021-04" db="EMBL/GenBank/DDBJ databases">
        <title>Whole-genome sequencing of Saccharopolyspora endophytica KCTC 19397.</title>
        <authorList>
            <person name="Ay H."/>
            <person name="Saygin H."/>
            <person name="Sahin N."/>
        </authorList>
    </citation>
    <scope>NUCLEOTIDE SEQUENCE [LARGE SCALE GENOMIC DNA]</scope>
    <source>
        <strain evidence="4 5">KCTC 19397</strain>
    </source>
</reference>
<feature type="compositionally biased region" description="Low complexity" evidence="1">
    <location>
        <begin position="33"/>
        <end position="52"/>
    </location>
</feature>
<name>A0ABS5DQX2_9PSEU</name>
<dbReference type="InterPro" id="IPR012347">
    <property type="entry name" value="Ferritin-like"/>
</dbReference>
<sequence length="210" mass="21822">MKRTRVLTAAAAVAAATALAAGCSGGDDMANMPGHGTAPGAGQQQAPGQAAHNQADVTFAQGMIPHHQQAIEMSRMAFDRAQSPEVKKLAEQIQAAQGPEIEKLTGWLQSWGAEAPTGMPGMDHGGHGGHGGSGGGMMSPEEMGRLGQSSGAEFDRAFLSMMIKHHEGAIEMARTELGAGQFPEAKQMAQQIIDSQQAEIDTMKQLLPPG</sequence>
<evidence type="ECO:0000256" key="1">
    <source>
        <dbReference type="SAM" id="MobiDB-lite"/>
    </source>
</evidence>
<keyword evidence="5" id="KW-1185">Reference proteome</keyword>
<dbReference type="PANTHER" id="PTHR36933">
    <property type="entry name" value="SLL0788 PROTEIN"/>
    <property type="match status" value="1"/>
</dbReference>
<organism evidence="4 5">
    <name type="scientific">Saccharopolyspora endophytica</name>
    <dbReference type="NCBI Taxonomy" id="543886"/>
    <lineage>
        <taxon>Bacteria</taxon>
        <taxon>Bacillati</taxon>
        <taxon>Actinomycetota</taxon>
        <taxon>Actinomycetes</taxon>
        <taxon>Pseudonocardiales</taxon>
        <taxon>Pseudonocardiaceae</taxon>
        <taxon>Saccharopolyspora</taxon>
    </lineage>
</organism>
<dbReference type="Gene3D" id="1.20.1260.10">
    <property type="match status" value="1"/>
</dbReference>
<feature type="signal peptide" evidence="2">
    <location>
        <begin position="1"/>
        <end position="20"/>
    </location>
</feature>
<feature type="region of interest" description="Disordered" evidence="1">
    <location>
        <begin position="122"/>
        <end position="149"/>
    </location>
</feature>
<feature type="domain" description="DUF305" evidence="3">
    <location>
        <begin position="56"/>
        <end position="207"/>
    </location>
</feature>
<accession>A0ABS5DQX2</accession>
<dbReference type="PROSITE" id="PS51257">
    <property type="entry name" value="PROKAR_LIPOPROTEIN"/>
    <property type="match status" value="1"/>
</dbReference>
<keyword evidence="2" id="KW-0732">Signal</keyword>
<evidence type="ECO:0000259" key="3">
    <source>
        <dbReference type="Pfam" id="PF03713"/>
    </source>
</evidence>
<dbReference type="Pfam" id="PF03713">
    <property type="entry name" value="DUF305"/>
    <property type="match status" value="1"/>
</dbReference>
<evidence type="ECO:0000313" key="5">
    <source>
        <dbReference type="Proteomes" id="UP000674084"/>
    </source>
</evidence>
<gene>
    <name evidence="4" type="ORF">KBO27_32310</name>
</gene>
<feature type="chain" id="PRO_5045206063" evidence="2">
    <location>
        <begin position="21"/>
        <end position="210"/>
    </location>
</feature>
<evidence type="ECO:0000256" key="2">
    <source>
        <dbReference type="SAM" id="SignalP"/>
    </source>
</evidence>
<dbReference type="Proteomes" id="UP000674084">
    <property type="component" value="Unassembled WGS sequence"/>
</dbReference>
<evidence type="ECO:0000313" key="4">
    <source>
        <dbReference type="EMBL" id="MBQ0928653.1"/>
    </source>
</evidence>
<dbReference type="InterPro" id="IPR005183">
    <property type="entry name" value="DUF305_CopM-like"/>
</dbReference>
<dbReference type="PANTHER" id="PTHR36933:SF1">
    <property type="entry name" value="SLL0788 PROTEIN"/>
    <property type="match status" value="1"/>
</dbReference>
<dbReference type="EMBL" id="JAGPXE010000022">
    <property type="protein sequence ID" value="MBQ0928653.1"/>
    <property type="molecule type" value="Genomic_DNA"/>
</dbReference>
<comment type="caution">
    <text evidence="4">The sequence shown here is derived from an EMBL/GenBank/DDBJ whole genome shotgun (WGS) entry which is preliminary data.</text>
</comment>
<protein>
    <submittedName>
        <fullName evidence="4">DUF305 domain-containing protein</fullName>
    </submittedName>
</protein>
<proteinExistence type="predicted"/>
<feature type="region of interest" description="Disordered" evidence="1">
    <location>
        <begin position="30"/>
        <end position="52"/>
    </location>
</feature>